<dbReference type="Gene3D" id="2.130.10.10">
    <property type="entry name" value="YVTN repeat-like/Quinoprotein amine dehydrogenase"/>
    <property type="match status" value="3"/>
</dbReference>
<dbReference type="SMART" id="SM00387">
    <property type="entry name" value="HATPase_c"/>
    <property type="match status" value="1"/>
</dbReference>
<dbReference type="Proteomes" id="UP000244168">
    <property type="component" value="Unassembled WGS sequence"/>
</dbReference>
<dbReference type="CDD" id="cd17574">
    <property type="entry name" value="REC_OmpR"/>
    <property type="match status" value="1"/>
</dbReference>
<dbReference type="InterPro" id="IPR001789">
    <property type="entry name" value="Sig_transdc_resp-reg_receiver"/>
</dbReference>
<feature type="domain" description="HTH araC/xylS-type" evidence="9">
    <location>
        <begin position="1384"/>
        <end position="1483"/>
    </location>
</feature>
<dbReference type="PROSITE" id="PS00041">
    <property type="entry name" value="HTH_ARAC_FAMILY_1"/>
    <property type="match status" value="1"/>
</dbReference>
<dbReference type="CDD" id="cd00082">
    <property type="entry name" value="HisKA"/>
    <property type="match status" value="1"/>
</dbReference>
<feature type="modified residue" description="4-aspartylphosphate" evidence="7">
    <location>
        <position position="1282"/>
    </location>
</feature>
<protein>
    <recommendedName>
        <fullName evidence="2">histidine kinase</fullName>
        <ecNumber evidence="2">2.7.13.3</ecNumber>
    </recommendedName>
</protein>
<dbReference type="PANTHER" id="PTHR43547">
    <property type="entry name" value="TWO-COMPONENT HISTIDINE KINASE"/>
    <property type="match status" value="1"/>
</dbReference>
<keyword evidence="8" id="KW-0472">Membrane</keyword>
<dbReference type="InterPro" id="IPR005467">
    <property type="entry name" value="His_kinase_dom"/>
</dbReference>
<dbReference type="PROSITE" id="PS01124">
    <property type="entry name" value="HTH_ARAC_FAMILY_2"/>
    <property type="match status" value="1"/>
</dbReference>
<dbReference type="InterPro" id="IPR009057">
    <property type="entry name" value="Homeodomain-like_sf"/>
</dbReference>
<feature type="domain" description="Histidine kinase" evidence="10">
    <location>
        <begin position="971"/>
        <end position="1188"/>
    </location>
</feature>
<dbReference type="SMART" id="SM00448">
    <property type="entry name" value="REC"/>
    <property type="match status" value="1"/>
</dbReference>
<dbReference type="FunFam" id="1.10.287.130:FF:000045">
    <property type="entry name" value="Two-component system sensor histidine kinase/response regulator"/>
    <property type="match status" value="1"/>
</dbReference>
<dbReference type="InterPro" id="IPR011110">
    <property type="entry name" value="Reg_prop"/>
</dbReference>
<dbReference type="Pfam" id="PF07495">
    <property type="entry name" value="Y_Y_Y"/>
    <property type="match status" value="1"/>
</dbReference>
<dbReference type="Gene3D" id="1.10.10.60">
    <property type="entry name" value="Homeodomain-like"/>
    <property type="match status" value="2"/>
</dbReference>
<evidence type="ECO:0000256" key="6">
    <source>
        <dbReference type="ARBA" id="ARBA00023163"/>
    </source>
</evidence>
<organism evidence="12 13">
    <name type="scientific">Mucilaginibacter yixingensis</name>
    <dbReference type="NCBI Taxonomy" id="1295612"/>
    <lineage>
        <taxon>Bacteria</taxon>
        <taxon>Pseudomonadati</taxon>
        <taxon>Bacteroidota</taxon>
        <taxon>Sphingobacteriia</taxon>
        <taxon>Sphingobacteriales</taxon>
        <taxon>Sphingobacteriaceae</taxon>
        <taxon>Mucilaginibacter</taxon>
    </lineage>
</organism>
<feature type="transmembrane region" description="Helical" evidence="8">
    <location>
        <begin position="924"/>
        <end position="945"/>
    </location>
</feature>
<dbReference type="Pfam" id="PF12833">
    <property type="entry name" value="HTH_18"/>
    <property type="match status" value="1"/>
</dbReference>
<dbReference type="InterPro" id="IPR003661">
    <property type="entry name" value="HisK_dim/P_dom"/>
</dbReference>
<dbReference type="InterPro" id="IPR013783">
    <property type="entry name" value="Ig-like_fold"/>
</dbReference>
<evidence type="ECO:0000256" key="3">
    <source>
        <dbReference type="ARBA" id="ARBA00022553"/>
    </source>
</evidence>
<evidence type="ECO:0000259" key="9">
    <source>
        <dbReference type="PROSITE" id="PS01124"/>
    </source>
</evidence>
<keyword evidence="5" id="KW-0238">DNA-binding</keyword>
<keyword evidence="4" id="KW-0805">Transcription regulation</keyword>
<dbReference type="InterPro" id="IPR004358">
    <property type="entry name" value="Sig_transdc_His_kin-like_C"/>
</dbReference>
<keyword evidence="3 7" id="KW-0597">Phosphoprotein</keyword>
<dbReference type="InterPro" id="IPR015943">
    <property type="entry name" value="WD40/YVTN_repeat-like_dom_sf"/>
</dbReference>
<dbReference type="Pfam" id="PF00512">
    <property type="entry name" value="HisKA"/>
    <property type="match status" value="1"/>
</dbReference>
<dbReference type="SUPFAM" id="SSF46689">
    <property type="entry name" value="Homeodomain-like"/>
    <property type="match status" value="1"/>
</dbReference>
<dbReference type="EMBL" id="QAOQ01000001">
    <property type="protein sequence ID" value="PTR01429.1"/>
    <property type="molecule type" value="Genomic_DNA"/>
</dbReference>
<comment type="catalytic activity">
    <reaction evidence="1">
        <text>ATP + protein L-histidine = ADP + protein N-phospho-L-histidine.</text>
        <dbReference type="EC" id="2.7.13.3"/>
    </reaction>
</comment>
<keyword evidence="8" id="KW-1133">Transmembrane helix</keyword>
<dbReference type="Gene3D" id="3.40.50.2300">
    <property type="match status" value="1"/>
</dbReference>
<dbReference type="PANTHER" id="PTHR43547:SF2">
    <property type="entry name" value="HYBRID SIGNAL TRANSDUCTION HISTIDINE KINASE C"/>
    <property type="match status" value="1"/>
</dbReference>
<dbReference type="InterPro" id="IPR036097">
    <property type="entry name" value="HisK_dim/P_sf"/>
</dbReference>
<dbReference type="SMART" id="SM00388">
    <property type="entry name" value="HisKA"/>
    <property type="match status" value="1"/>
</dbReference>
<dbReference type="Pfam" id="PF07494">
    <property type="entry name" value="Reg_prop"/>
    <property type="match status" value="8"/>
</dbReference>
<dbReference type="Gene3D" id="3.30.565.10">
    <property type="entry name" value="Histidine kinase-like ATPase, C-terminal domain"/>
    <property type="match status" value="1"/>
</dbReference>
<dbReference type="InterPro" id="IPR011123">
    <property type="entry name" value="Y_Y_Y"/>
</dbReference>
<dbReference type="SUPFAM" id="SSF47384">
    <property type="entry name" value="Homodimeric domain of signal transducing histidine kinase"/>
    <property type="match status" value="1"/>
</dbReference>
<keyword evidence="13" id="KW-1185">Reference proteome</keyword>
<evidence type="ECO:0000259" key="10">
    <source>
        <dbReference type="PROSITE" id="PS50109"/>
    </source>
</evidence>
<reference evidence="12 13" key="1">
    <citation type="submission" date="2018-04" db="EMBL/GenBank/DDBJ databases">
        <title>Genomic Encyclopedia of Archaeal and Bacterial Type Strains, Phase II (KMG-II): from individual species to whole genera.</title>
        <authorList>
            <person name="Goeker M."/>
        </authorList>
    </citation>
    <scope>NUCLEOTIDE SEQUENCE [LARGE SCALE GENOMIC DNA]</scope>
    <source>
        <strain evidence="12 13">DSM 26809</strain>
    </source>
</reference>
<sequence>MRALQTHVLLPASIISRLAARFEIIFPKRNLNIICQILLVYGIVITAQPASAQISTSLKRYTTADGLSHKEVFCILRDREGFVWLGTRDGLNRFDGNRFMVYKGRPGDNSSIKSNKIRTITEDQRGCLWIITYDKQIYRFDKKTEQFEALTGFQSATDISSAEAKQATVASSGDIWITTSRHGLLCAHYPANGSQRPVIYRFSTSRGKYQIPDNTIRFVTEDSDNNIWIGTPKGAVYYKRNGDGYQKVTLTPHVAGLIGNASCTAAIREKQWFYLGTEDGNVLAYNAKGGQWSNWTILGEKINAVHRNAAGALYVTTSRGLRMILPGATKATEAGSGGPYLSIYEDKKGLLWLEPEKKGIVRFNPADHTLKKFIQQTDTSAMTIHEQYSVFEDRRGLLWTSMKGGGFGYYDRSTDRISGFSDPQLPERKFPNIIRAIHYDRDGIMWVAGDDGGFSKIIFPENNFAFHLLVPNFKSKSENEVRAIYEDRYGRTWIATKAGRLYVLEHGQPVDVFTDMASAEFGNVYAITGDRQGNVWIGTKRDGLLLAKPLSADPHKYTVTRFQHNGDRSSLSNDLVYSILEDSKGRVWVSTLGGAINLVVNDHGKISFKSTRNSFKNYPGGGRVARCLSEDTKGNIWVGSNNGLIVFNPNKGSPDNYQFVNYQKQPNDSTSLSNNGVQCIYRDAHGNMWLGTSGGGVSKVVANDFPGRISFKAITTRDGLPNDLVMSITGDQRGDIWIATENGLARYRVSENRVTSFNAYNGLPATDFSESACLSSRSGTLYFGCLNGYVTFDPRKIKVNRIHANMVLTDMEVYYKALTPQADDSPLDYSINETDHLTLACNQNMVSIDYTVLDFRDEPISYQYKLEGFDQSWRNVGEERKATYTNIPPGDYIFKVCSNNIHLFDHKPQKQIRITILPPFWRTWWAYCIYFLMAIAIFVLTRRLVLAMITLRHKVDMEQQVAKTKIQFFTNLSHELRTPLSLIVGPLQEVSRSAGLSVADQENLQLIGKNATRLTRFVDQLLDFSKVQNGKMKLSVSHCNIVAIVKEVASHFEGARIEKNIDLDVTAANKEVFAWVDLEKMDIVLHNLLSNAFKFTPAGRKITLSVSEDQDNVSIAVIDEGFGVDEAKLKDIFELYYDGGNTPVDHLKSTGIGLALSRELVREHEGELSAVNNAEGGMTFMVTLKKGDAHFRKGDMHQVNDATTPQSRLQPQEVIPEYEPAEQTTIVCDEKAPLVLLVEDNPDMCSFLVRTLEREFRVMHAKNGIRALQQIAEKMPDVVISDIMMPRMNGIELLDKLKNDAETSHIPVVLLTAKTSLESQLEGLSYGADLYLTKPFNVDILHASIRTLLKNRKMQVDAIMNSRKVITLKPGEVEITSRDEKFLTSCVRAVEDGMADAYFNMDNVAAAVGLSRSTFFKKLKALTGLAPVDFVKDMRLRRAEQLLQTGAFNISQVAFQVGFSSPGYFSTCFKERYQISPTEYLKNIKEQSISSHEAGEA</sequence>
<dbReference type="SUPFAM" id="SSF63829">
    <property type="entry name" value="Calcium-dependent phosphotriesterase"/>
    <property type="match status" value="3"/>
</dbReference>
<dbReference type="PRINTS" id="PR00344">
    <property type="entry name" value="BCTRLSENSOR"/>
</dbReference>
<dbReference type="InterPro" id="IPR018060">
    <property type="entry name" value="HTH_AraC"/>
</dbReference>
<dbReference type="Gene3D" id="2.60.40.10">
    <property type="entry name" value="Immunoglobulins"/>
    <property type="match status" value="1"/>
</dbReference>
<evidence type="ECO:0000256" key="5">
    <source>
        <dbReference type="ARBA" id="ARBA00023125"/>
    </source>
</evidence>
<dbReference type="Pfam" id="PF00072">
    <property type="entry name" value="Response_reg"/>
    <property type="match status" value="1"/>
</dbReference>
<evidence type="ECO:0000256" key="7">
    <source>
        <dbReference type="PROSITE-ProRule" id="PRU00169"/>
    </source>
</evidence>
<comment type="caution">
    <text evidence="12">The sequence shown here is derived from an EMBL/GenBank/DDBJ whole genome shotgun (WGS) entry which is preliminary data.</text>
</comment>
<dbReference type="GO" id="GO:0000155">
    <property type="term" value="F:phosphorelay sensor kinase activity"/>
    <property type="evidence" value="ECO:0007669"/>
    <property type="project" value="InterPro"/>
</dbReference>
<feature type="domain" description="Response regulatory" evidence="11">
    <location>
        <begin position="1234"/>
        <end position="1349"/>
    </location>
</feature>
<dbReference type="FunFam" id="2.60.40.10:FF:000791">
    <property type="entry name" value="Two-component system sensor histidine kinase/response regulator"/>
    <property type="match status" value="1"/>
</dbReference>
<dbReference type="Pfam" id="PF02518">
    <property type="entry name" value="HATPase_c"/>
    <property type="match status" value="1"/>
</dbReference>
<name>A0A2T5JG85_9SPHI</name>
<dbReference type="SMART" id="SM00342">
    <property type="entry name" value="HTH_ARAC"/>
    <property type="match status" value="1"/>
</dbReference>
<evidence type="ECO:0000256" key="2">
    <source>
        <dbReference type="ARBA" id="ARBA00012438"/>
    </source>
</evidence>
<dbReference type="GO" id="GO:0043565">
    <property type="term" value="F:sequence-specific DNA binding"/>
    <property type="evidence" value="ECO:0007669"/>
    <property type="project" value="InterPro"/>
</dbReference>
<dbReference type="InterPro" id="IPR003594">
    <property type="entry name" value="HATPase_dom"/>
</dbReference>
<evidence type="ECO:0000313" key="13">
    <source>
        <dbReference type="Proteomes" id="UP000244168"/>
    </source>
</evidence>
<keyword evidence="6" id="KW-0804">Transcription</keyword>
<dbReference type="InterPro" id="IPR011006">
    <property type="entry name" value="CheY-like_superfamily"/>
</dbReference>
<keyword evidence="8" id="KW-0812">Transmembrane</keyword>
<dbReference type="SUPFAM" id="SSF52172">
    <property type="entry name" value="CheY-like"/>
    <property type="match status" value="1"/>
</dbReference>
<dbReference type="EC" id="2.7.13.3" evidence="2"/>
<evidence type="ECO:0000256" key="1">
    <source>
        <dbReference type="ARBA" id="ARBA00000085"/>
    </source>
</evidence>
<proteinExistence type="predicted"/>
<dbReference type="PROSITE" id="PS50109">
    <property type="entry name" value="HIS_KIN"/>
    <property type="match status" value="1"/>
</dbReference>
<evidence type="ECO:0000259" key="11">
    <source>
        <dbReference type="PROSITE" id="PS50110"/>
    </source>
</evidence>
<accession>A0A2T5JG85</accession>
<evidence type="ECO:0000313" key="12">
    <source>
        <dbReference type="EMBL" id="PTR01429.1"/>
    </source>
</evidence>
<dbReference type="GO" id="GO:0003700">
    <property type="term" value="F:DNA-binding transcription factor activity"/>
    <property type="evidence" value="ECO:0007669"/>
    <property type="project" value="InterPro"/>
</dbReference>
<dbReference type="Gene3D" id="1.10.287.130">
    <property type="match status" value="1"/>
</dbReference>
<evidence type="ECO:0000256" key="8">
    <source>
        <dbReference type="SAM" id="Phobius"/>
    </source>
</evidence>
<dbReference type="SUPFAM" id="SSF55874">
    <property type="entry name" value="ATPase domain of HSP90 chaperone/DNA topoisomerase II/histidine kinase"/>
    <property type="match status" value="1"/>
</dbReference>
<evidence type="ECO:0000256" key="4">
    <source>
        <dbReference type="ARBA" id="ARBA00023015"/>
    </source>
</evidence>
<dbReference type="InterPro" id="IPR036890">
    <property type="entry name" value="HATPase_C_sf"/>
</dbReference>
<dbReference type="InterPro" id="IPR018062">
    <property type="entry name" value="HTH_AraC-typ_CS"/>
</dbReference>
<gene>
    <name evidence="12" type="ORF">C8P68_101663</name>
</gene>
<dbReference type="PROSITE" id="PS50110">
    <property type="entry name" value="RESPONSE_REGULATORY"/>
    <property type="match status" value="1"/>
</dbReference>